<protein>
    <submittedName>
        <fullName evidence="1">Uncharacterized protein</fullName>
    </submittedName>
</protein>
<dbReference type="EMBL" id="MGHD01000004">
    <property type="protein sequence ID" value="OGM60473.1"/>
    <property type="molecule type" value="Genomic_DNA"/>
</dbReference>
<accession>A0A1F8B8W1</accession>
<comment type="caution">
    <text evidence="1">The sequence shown here is derived from an EMBL/GenBank/DDBJ whole genome shotgun (WGS) entry which is preliminary data.</text>
</comment>
<proteinExistence type="predicted"/>
<organism evidence="1 2">
    <name type="scientific">Candidatus Woesebacteria bacterium RIFCSPLOWO2_01_FULL_39_10b</name>
    <dbReference type="NCBI Taxonomy" id="1802517"/>
    <lineage>
        <taxon>Bacteria</taxon>
        <taxon>Candidatus Woeseibacteriota</taxon>
    </lineage>
</organism>
<evidence type="ECO:0000313" key="1">
    <source>
        <dbReference type="EMBL" id="OGM60473.1"/>
    </source>
</evidence>
<dbReference type="STRING" id="1802517.A2892_00380"/>
<gene>
    <name evidence="1" type="ORF">A2892_00380</name>
</gene>
<reference evidence="1 2" key="1">
    <citation type="journal article" date="2016" name="Nat. Commun.">
        <title>Thousands of microbial genomes shed light on interconnected biogeochemical processes in an aquifer system.</title>
        <authorList>
            <person name="Anantharaman K."/>
            <person name="Brown C.T."/>
            <person name="Hug L.A."/>
            <person name="Sharon I."/>
            <person name="Castelle C.J."/>
            <person name="Probst A.J."/>
            <person name="Thomas B.C."/>
            <person name="Singh A."/>
            <person name="Wilkins M.J."/>
            <person name="Karaoz U."/>
            <person name="Brodie E.L."/>
            <person name="Williams K.H."/>
            <person name="Hubbard S.S."/>
            <person name="Banfield J.F."/>
        </authorList>
    </citation>
    <scope>NUCLEOTIDE SEQUENCE [LARGE SCALE GENOMIC DNA]</scope>
</reference>
<dbReference type="Proteomes" id="UP000176404">
    <property type="component" value="Unassembled WGS sequence"/>
</dbReference>
<dbReference type="AlphaFoldDB" id="A0A1F8B8W1"/>
<evidence type="ECO:0000313" key="2">
    <source>
        <dbReference type="Proteomes" id="UP000176404"/>
    </source>
</evidence>
<sequence>MIYSYPLCLQFQKLKLKFPVQKQFFEYQALKKYCIDEVLSDKGVELLLEKERFRQKNTYPLFIPHSAINLFIILFPISWEIEVWPITPFVDIRLIQVARGIPSKAKEDYLKQEMWQKRKDIFVQSQFRKKEGTGEHYNRFLVDKSEFVISVLKNSLLAEKNWVKSSEIIDILLKGKVQKYYEGDRSVYLTNLVELEFFIQQNNIQVPV</sequence>
<name>A0A1F8B8W1_9BACT</name>